<keyword evidence="2" id="KW-1185">Reference proteome</keyword>
<evidence type="ECO:0000313" key="2">
    <source>
        <dbReference type="Proteomes" id="UP000316621"/>
    </source>
</evidence>
<name>A0A4Y7KJL6_PAPSO</name>
<accession>A0A4Y7KJL6</accession>
<proteinExistence type="predicted"/>
<protein>
    <submittedName>
        <fullName evidence="1">Uncharacterized protein</fullName>
    </submittedName>
</protein>
<dbReference type="AlphaFoldDB" id="A0A4Y7KJL6"/>
<organism evidence="1 2">
    <name type="scientific">Papaver somniferum</name>
    <name type="common">Opium poppy</name>
    <dbReference type="NCBI Taxonomy" id="3469"/>
    <lineage>
        <taxon>Eukaryota</taxon>
        <taxon>Viridiplantae</taxon>
        <taxon>Streptophyta</taxon>
        <taxon>Embryophyta</taxon>
        <taxon>Tracheophyta</taxon>
        <taxon>Spermatophyta</taxon>
        <taxon>Magnoliopsida</taxon>
        <taxon>Ranunculales</taxon>
        <taxon>Papaveraceae</taxon>
        <taxon>Papaveroideae</taxon>
        <taxon>Papaver</taxon>
    </lineage>
</organism>
<evidence type="ECO:0000313" key="1">
    <source>
        <dbReference type="EMBL" id="RZC73534.1"/>
    </source>
</evidence>
<gene>
    <name evidence="1" type="ORF">C5167_049013</name>
</gene>
<dbReference type="Gramene" id="RZC73534">
    <property type="protein sequence ID" value="RZC73534"/>
    <property type="gene ID" value="C5167_049013"/>
</dbReference>
<reference evidence="1 2" key="1">
    <citation type="journal article" date="2018" name="Science">
        <title>The opium poppy genome and morphinan production.</title>
        <authorList>
            <person name="Guo L."/>
            <person name="Winzer T."/>
            <person name="Yang X."/>
            <person name="Li Y."/>
            <person name="Ning Z."/>
            <person name="He Z."/>
            <person name="Teodor R."/>
            <person name="Lu Y."/>
            <person name="Bowser T.A."/>
            <person name="Graham I.A."/>
            <person name="Ye K."/>
        </authorList>
    </citation>
    <scope>NUCLEOTIDE SEQUENCE [LARGE SCALE GENOMIC DNA]</scope>
    <source>
        <strain evidence="2">cv. HN1</strain>
        <tissue evidence="1">Leaves</tissue>
    </source>
</reference>
<sequence>MKARAVGIERFHVINVLKNVGSLSSILGAVCLARMGMEY</sequence>
<dbReference type="Proteomes" id="UP000316621">
    <property type="component" value="Chromosome 8"/>
</dbReference>
<dbReference type="EMBL" id="CM010722">
    <property type="protein sequence ID" value="RZC73534.1"/>
    <property type="molecule type" value="Genomic_DNA"/>
</dbReference>